<proteinExistence type="predicted"/>
<sequence length="167" mass="18670">MVERSRHQHPPAFGDTPLQAQRLGRQLADRIGIARVGDQFLVDRQRRLGHLAVDVAGADVQEGTGEAPRLKCLEQVEGAKEVDLQGPRRIAEGLRHVGLPGQVDDRIRQLRPEVAQRIRLQQVVTMRYGKERPRRVGRCQISLKMLAYETGEPGDEQTLSQGSGPFI</sequence>
<accession>Q8GBY9</accession>
<dbReference type="AlphaFoldDB" id="Q8GBY9"/>
<reference evidence="1" key="2">
    <citation type="submission" date="2002-12" db="EMBL/GenBank/DDBJ databases">
        <title>Cloning and characterization of the rmlD gene of Pseudomonas aeruginosa.</title>
        <authorList>
            <person name="Maki M."/>
        </authorList>
    </citation>
    <scope>NUCLEOTIDE SEQUENCE</scope>
    <source>
        <strain evidence="1">PA01</strain>
    </source>
</reference>
<name>Q8GBY9_PSEAI</name>
<dbReference type="EMBL" id="AJ298596">
    <property type="protein sequence ID" value="CAC82201.1"/>
    <property type="molecule type" value="Genomic_DNA"/>
</dbReference>
<evidence type="ECO:0000313" key="1">
    <source>
        <dbReference type="EMBL" id="CAC82201.1"/>
    </source>
</evidence>
<protein>
    <submittedName>
        <fullName evidence="1">Putative oxidoreductase</fullName>
    </submittedName>
</protein>
<organism evidence="1">
    <name type="scientific">Pseudomonas aeruginosa</name>
    <dbReference type="NCBI Taxonomy" id="287"/>
    <lineage>
        <taxon>Bacteria</taxon>
        <taxon>Pseudomonadati</taxon>
        <taxon>Pseudomonadota</taxon>
        <taxon>Gammaproteobacteria</taxon>
        <taxon>Pseudomonadales</taxon>
        <taxon>Pseudomonadaceae</taxon>
        <taxon>Pseudomonas</taxon>
    </lineage>
</organism>
<reference evidence="1" key="1">
    <citation type="submission" date="2000-08" db="EMBL/GenBank/DDBJ databases">
        <authorList>
            <person name="Maeki M."/>
        </authorList>
    </citation>
    <scope>NUCLEOTIDE SEQUENCE</scope>
    <source>
        <strain evidence="1">PA01</strain>
    </source>
</reference>
<gene>
    <name evidence="1" type="primary">rmd</name>
</gene>